<keyword evidence="1" id="KW-0808">Transferase</keyword>
<dbReference type="NCBIfam" id="TIGR03991">
    <property type="entry name" value="alt_bact_glmU"/>
    <property type="match status" value="1"/>
</dbReference>
<keyword evidence="2" id="KW-0012">Acyltransferase</keyword>
<gene>
    <name evidence="3" type="ORF">OO013_19215</name>
</gene>
<evidence type="ECO:0000313" key="3">
    <source>
        <dbReference type="EMBL" id="MCX2746020.1"/>
    </source>
</evidence>
<sequence length="398" mass="44454">MNIVLFDNPTTRKRLLPFTFTRPVAEIRVGILTIADKWSKRLDENISYLTESYLSKKFPLQTDEENIYIDGALCPTEALIREIKSLNDNRGLKIGDSVIAFKSKNKIDSWDSLNAHLDACEECSEEVEMIDVPWKIFQQNRAQLELDYVLLTDGRTSAEISDPYTKVYGKEKIFIEDGADIKAAIINAETGPVYIGKNVTIQEGAMIRGACALLDNSYVNMGAKLRGDNTIGPYCKVGGEISNSVFIGYSNKGHDGFLGNSVIGEWCNIGADSNNSNLKNNYAKVKIWSYDREGFVNTDQQFCGLMMGDHTKCAINTMFNTGTVTGVSANIFGAGFPRNFIPSFSWGGPQGVSTFSVKKAFEAASIVFDRRGKEFDDTEKEILNHIFEETSKFRNWEK</sequence>
<comment type="caution">
    <text evidence="3">The sequence shown here is derived from an EMBL/GenBank/DDBJ whole genome shotgun (WGS) entry which is preliminary data.</text>
</comment>
<accession>A0ABT3RY10</accession>
<protein>
    <submittedName>
        <fullName evidence="3">GlmU family protein</fullName>
    </submittedName>
</protein>
<dbReference type="RefSeq" id="WP_266058681.1">
    <property type="nucleotide sequence ID" value="NZ_JAPFQN010000013.1"/>
</dbReference>
<keyword evidence="4" id="KW-1185">Reference proteome</keyword>
<organism evidence="3 4">
    <name type="scientific">Mangrovivirga halotolerans</name>
    <dbReference type="NCBI Taxonomy" id="2993936"/>
    <lineage>
        <taxon>Bacteria</taxon>
        <taxon>Pseudomonadati</taxon>
        <taxon>Bacteroidota</taxon>
        <taxon>Cytophagia</taxon>
        <taxon>Cytophagales</taxon>
        <taxon>Mangrovivirgaceae</taxon>
        <taxon>Mangrovivirga</taxon>
    </lineage>
</organism>
<dbReference type="InterPro" id="IPR011004">
    <property type="entry name" value="Trimer_LpxA-like_sf"/>
</dbReference>
<dbReference type="PANTHER" id="PTHR43584">
    <property type="entry name" value="NUCLEOTIDYL TRANSFERASE"/>
    <property type="match status" value="1"/>
</dbReference>
<proteinExistence type="predicted"/>
<evidence type="ECO:0000256" key="1">
    <source>
        <dbReference type="ARBA" id="ARBA00022679"/>
    </source>
</evidence>
<dbReference type="Proteomes" id="UP001209885">
    <property type="component" value="Unassembled WGS sequence"/>
</dbReference>
<dbReference type="InterPro" id="IPR023917">
    <property type="entry name" value="Bifunctiontional_GlmU_bac-type"/>
</dbReference>
<name>A0ABT3RY10_9BACT</name>
<dbReference type="PANTHER" id="PTHR43584:SF9">
    <property type="entry name" value="TRANSFERASE HEXAPEPTIDE REPEAT CONTAINING PROTEIN"/>
    <property type="match status" value="1"/>
</dbReference>
<dbReference type="SUPFAM" id="SSF51161">
    <property type="entry name" value="Trimeric LpxA-like enzymes"/>
    <property type="match status" value="1"/>
</dbReference>
<dbReference type="EMBL" id="JAPFQN010000013">
    <property type="protein sequence ID" value="MCX2746020.1"/>
    <property type="molecule type" value="Genomic_DNA"/>
</dbReference>
<reference evidence="3 4" key="1">
    <citation type="submission" date="2022-11" db="EMBL/GenBank/DDBJ databases">
        <title>The characterization of three novel Bacteroidetes species and genomic analysis of their roles in tidal elemental geochemical cycles.</title>
        <authorList>
            <person name="Ma K."/>
        </authorList>
    </citation>
    <scope>NUCLEOTIDE SEQUENCE [LARGE SCALE GENOMIC DNA]</scope>
    <source>
        <strain evidence="3 4">M17</strain>
    </source>
</reference>
<evidence type="ECO:0000256" key="2">
    <source>
        <dbReference type="ARBA" id="ARBA00023315"/>
    </source>
</evidence>
<dbReference type="Pfam" id="PF13562">
    <property type="entry name" value="NTP_transf_4"/>
    <property type="match status" value="1"/>
</dbReference>
<dbReference type="InterPro" id="IPR050065">
    <property type="entry name" value="GlmU-like"/>
</dbReference>
<dbReference type="Gene3D" id="2.160.10.10">
    <property type="entry name" value="Hexapeptide repeat proteins"/>
    <property type="match status" value="1"/>
</dbReference>
<evidence type="ECO:0000313" key="4">
    <source>
        <dbReference type="Proteomes" id="UP001209885"/>
    </source>
</evidence>